<name>A0AAD9TWD0_9ROSI</name>
<reference evidence="2" key="1">
    <citation type="journal article" date="2023" name="Plant J.">
        <title>Genome sequences and population genomics provide insights into the demographic history, inbreeding, and mutation load of two 'living fossil' tree species of Dipteronia.</title>
        <authorList>
            <person name="Feng Y."/>
            <person name="Comes H.P."/>
            <person name="Chen J."/>
            <person name="Zhu S."/>
            <person name="Lu R."/>
            <person name="Zhang X."/>
            <person name="Li P."/>
            <person name="Qiu J."/>
            <person name="Olsen K.M."/>
            <person name="Qiu Y."/>
        </authorList>
    </citation>
    <scope>NUCLEOTIDE SEQUENCE</scope>
    <source>
        <strain evidence="2">KIB01</strain>
    </source>
</reference>
<evidence type="ECO:0000313" key="3">
    <source>
        <dbReference type="Proteomes" id="UP001280121"/>
    </source>
</evidence>
<dbReference type="EMBL" id="JANJYI010000007">
    <property type="protein sequence ID" value="KAK2643406.1"/>
    <property type="molecule type" value="Genomic_DNA"/>
</dbReference>
<dbReference type="InterPro" id="IPR001005">
    <property type="entry name" value="SANT/Myb"/>
</dbReference>
<organism evidence="2 3">
    <name type="scientific">Dipteronia dyeriana</name>
    <dbReference type="NCBI Taxonomy" id="168575"/>
    <lineage>
        <taxon>Eukaryota</taxon>
        <taxon>Viridiplantae</taxon>
        <taxon>Streptophyta</taxon>
        <taxon>Embryophyta</taxon>
        <taxon>Tracheophyta</taxon>
        <taxon>Spermatophyta</taxon>
        <taxon>Magnoliopsida</taxon>
        <taxon>eudicotyledons</taxon>
        <taxon>Gunneridae</taxon>
        <taxon>Pentapetalae</taxon>
        <taxon>rosids</taxon>
        <taxon>malvids</taxon>
        <taxon>Sapindales</taxon>
        <taxon>Sapindaceae</taxon>
        <taxon>Hippocastanoideae</taxon>
        <taxon>Acereae</taxon>
        <taxon>Dipteronia</taxon>
    </lineage>
</organism>
<feature type="domain" description="Myb-like" evidence="1">
    <location>
        <begin position="45"/>
        <end position="98"/>
    </location>
</feature>
<proteinExistence type="predicted"/>
<comment type="caution">
    <text evidence="2">The sequence shown here is derived from an EMBL/GenBank/DDBJ whole genome shotgun (WGS) entry which is preliminary data.</text>
</comment>
<dbReference type="PROSITE" id="PS50090">
    <property type="entry name" value="MYB_LIKE"/>
    <property type="match status" value="1"/>
</dbReference>
<dbReference type="AlphaFoldDB" id="A0AAD9TWD0"/>
<dbReference type="SUPFAM" id="SSF46689">
    <property type="entry name" value="Homeodomain-like"/>
    <property type="match status" value="1"/>
</dbReference>
<dbReference type="PANTHER" id="PTHR47430">
    <property type="entry name" value="GB|AAC33480.1"/>
    <property type="match status" value="1"/>
</dbReference>
<dbReference type="Proteomes" id="UP001280121">
    <property type="component" value="Unassembled WGS sequence"/>
</dbReference>
<keyword evidence="3" id="KW-1185">Reference proteome</keyword>
<evidence type="ECO:0000313" key="2">
    <source>
        <dbReference type="EMBL" id="KAK2643406.1"/>
    </source>
</evidence>
<gene>
    <name evidence="2" type="ORF">Ddye_025169</name>
</gene>
<dbReference type="InterPro" id="IPR009057">
    <property type="entry name" value="Homeodomain-like_sf"/>
</dbReference>
<sequence>MRASEEKKSKHGMLRDNIGWEAISEKLATQNNALCCLKWYDQLSSPLVKEGKWSDFDDYHLVNALSGFDACHIDDVDWDNLLEHRPGDNCRKIWNQMVNHLGPYGNKSFAEQVEILSQRYCEDVLEAREAYNSRPAIVDIISQQHD</sequence>
<accession>A0AAD9TWD0</accession>
<dbReference type="PANTHER" id="PTHR47430:SF4">
    <property type="entry name" value="GB|AAC33480.1"/>
    <property type="match status" value="1"/>
</dbReference>
<protein>
    <recommendedName>
        <fullName evidence="1">Myb-like domain-containing protein</fullName>
    </recommendedName>
</protein>
<evidence type="ECO:0000259" key="1">
    <source>
        <dbReference type="PROSITE" id="PS50090"/>
    </source>
</evidence>